<feature type="coiled-coil region" evidence="5">
    <location>
        <begin position="424"/>
        <end position="500"/>
    </location>
</feature>
<sequence length="744" mass="79670">MIMALLQRITIRTKILGLVLLPLAALLFTASLEVQRLDKQATEQNQLVAITKVAIAASAFVHELQVERGASVGYISSDGTQFGDVLLNQRRKADEQLAGLRKVIDENDVDRIDPKFNRALQDALLAAGKVDEMRAKVDGRSIEPAVAATFFTGIDVAFFHSIRAVLTQVRDPDSLQDISAYYFYLIAKDQAGLERAVGAMGFGAGWNSVTLVKFAQIVAREDADLEAVKAVARPGIRAKIETTQAQPIFAQVEQWRQKAFSGAGGQNAGLWFKTATEKMQTLKHTEDAMAEDLLGSATRKAADAVSQRNTSAVTVGGLMLLLLILSWAITHDIISTIRKLNAAMGDLVRDKLDNTVPGASRGDEIGAMARSVVHFQEAAVAKREADHALALSQQQQQEVVIGLEAGLKRLVAGDLTYSIIEPFAEQYEGLRRAFNATVEGLERNLSKVADTAESVHVSSSEIRRASEDLAQRTEEQAAALEETSAAMRETTARIRNTANNVGDVKNTIGSTQQEAVDGGQIVRNAITAMDAIEKSSQEIGQIVAVIDGIAFQTNLLALNAGVEAARAGEAGKGFAVVANEVRALAQRSADAAKDIETLITTSSSQVSQGVRLVGEAGELFEQIVGNIGAINGSIEQIASGTETQAVNLQQVNVAVGEMDRMTQQNAAMVEESTAASRSLASEADDLAGLVSRFRLHSRPSDDRATARERSIAPSLHLAPPLEQCNLRSSRKPKSAMVGVKAGCL</sequence>
<evidence type="ECO:0000256" key="1">
    <source>
        <dbReference type="ARBA" id="ARBA00004370"/>
    </source>
</evidence>
<keyword evidence="5" id="KW-0175">Coiled coil</keyword>
<evidence type="ECO:0000256" key="2">
    <source>
        <dbReference type="ARBA" id="ARBA00022500"/>
    </source>
</evidence>
<proteinExistence type="inferred from homology"/>
<dbReference type="SUPFAM" id="SSF58104">
    <property type="entry name" value="Methyl-accepting chemotaxis protein (MCP) signaling domain"/>
    <property type="match status" value="1"/>
</dbReference>
<reference evidence="9" key="1">
    <citation type="journal article" date="2014" name="Int. J. Syst. Evol. Microbiol.">
        <title>Complete genome sequence of Corynebacterium casei LMG S-19264T (=DSM 44701T), isolated from a smear-ripened cheese.</title>
        <authorList>
            <consortium name="US DOE Joint Genome Institute (JGI-PGF)"/>
            <person name="Walter F."/>
            <person name="Albersmeier A."/>
            <person name="Kalinowski J."/>
            <person name="Ruckert C."/>
        </authorList>
    </citation>
    <scope>NUCLEOTIDE SEQUENCE</scope>
    <source>
        <strain evidence="9">CGMCC 1.15095</strain>
    </source>
</reference>
<dbReference type="InterPro" id="IPR003660">
    <property type="entry name" value="HAMP_dom"/>
</dbReference>
<name>A0A916TTE9_9SPHN</name>
<dbReference type="CDD" id="cd11386">
    <property type="entry name" value="MCP_signal"/>
    <property type="match status" value="1"/>
</dbReference>
<evidence type="ECO:0000259" key="7">
    <source>
        <dbReference type="PROSITE" id="PS50111"/>
    </source>
</evidence>
<dbReference type="InterPro" id="IPR004089">
    <property type="entry name" value="MCPsignal_dom"/>
</dbReference>
<dbReference type="Gene3D" id="1.10.287.950">
    <property type="entry name" value="Methyl-accepting chemotaxis protein"/>
    <property type="match status" value="1"/>
</dbReference>
<keyword evidence="6" id="KW-1133">Transmembrane helix</keyword>
<feature type="transmembrane region" description="Helical" evidence="6">
    <location>
        <begin position="312"/>
        <end position="330"/>
    </location>
</feature>
<feature type="domain" description="HAMP" evidence="8">
    <location>
        <begin position="394"/>
        <end position="446"/>
    </location>
</feature>
<dbReference type="FunFam" id="1.10.287.950:FF:000001">
    <property type="entry name" value="Methyl-accepting chemotaxis sensory transducer"/>
    <property type="match status" value="1"/>
</dbReference>
<keyword evidence="2" id="KW-0145">Chemotaxis</keyword>
<dbReference type="GO" id="GO:0004888">
    <property type="term" value="F:transmembrane signaling receptor activity"/>
    <property type="evidence" value="ECO:0007669"/>
    <property type="project" value="InterPro"/>
</dbReference>
<comment type="subcellular location">
    <subcellularLocation>
        <location evidence="1">Membrane</location>
    </subcellularLocation>
</comment>
<evidence type="ECO:0000256" key="5">
    <source>
        <dbReference type="SAM" id="Coils"/>
    </source>
</evidence>
<comment type="similarity">
    <text evidence="3">Belongs to the methyl-accepting chemotaxis (MCP) protein family.</text>
</comment>
<keyword evidence="6" id="KW-0472">Membrane</keyword>
<comment type="caution">
    <text evidence="9">The sequence shown here is derived from an EMBL/GenBank/DDBJ whole genome shotgun (WGS) entry which is preliminary data.</text>
</comment>
<gene>
    <name evidence="9" type="ORF">GCM10011494_24070</name>
</gene>
<dbReference type="SMART" id="SM00283">
    <property type="entry name" value="MA"/>
    <property type="match status" value="1"/>
</dbReference>
<dbReference type="Pfam" id="PF00672">
    <property type="entry name" value="HAMP"/>
    <property type="match status" value="1"/>
</dbReference>
<keyword evidence="6" id="KW-0812">Transmembrane</keyword>
<dbReference type="GO" id="GO:0006935">
    <property type="term" value="P:chemotaxis"/>
    <property type="evidence" value="ECO:0007669"/>
    <property type="project" value="UniProtKB-KW"/>
</dbReference>
<dbReference type="Gene3D" id="6.10.340.10">
    <property type="match status" value="1"/>
</dbReference>
<keyword evidence="4" id="KW-0807">Transducer</keyword>
<dbReference type="SMART" id="SM00304">
    <property type="entry name" value="HAMP"/>
    <property type="match status" value="2"/>
</dbReference>
<dbReference type="GO" id="GO:0007165">
    <property type="term" value="P:signal transduction"/>
    <property type="evidence" value="ECO:0007669"/>
    <property type="project" value="UniProtKB-KW"/>
</dbReference>
<evidence type="ECO:0000313" key="9">
    <source>
        <dbReference type="EMBL" id="GGC04754.1"/>
    </source>
</evidence>
<dbReference type="Pfam" id="PF08376">
    <property type="entry name" value="NIT"/>
    <property type="match status" value="1"/>
</dbReference>
<feature type="domain" description="Methyl-accepting transducer" evidence="7">
    <location>
        <begin position="451"/>
        <end position="680"/>
    </location>
</feature>
<evidence type="ECO:0000313" key="10">
    <source>
        <dbReference type="Proteomes" id="UP000608154"/>
    </source>
</evidence>
<dbReference type="PANTHER" id="PTHR43531:SF11">
    <property type="entry name" value="METHYL-ACCEPTING CHEMOTAXIS PROTEIN 3"/>
    <property type="match status" value="1"/>
</dbReference>
<dbReference type="RefSeq" id="WP_188771795.1">
    <property type="nucleotide sequence ID" value="NZ_BMHK01000015.1"/>
</dbReference>
<dbReference type="InterPro" id="IPR004090">
    <property type="entry name" value="Chemotax_Me-accpt_rcpt"/>
</dbReference>
<evidence type="ECO:0008006" key="11">
    <source>
        <dbReference type="Google" id="ProtNLM"/>
    </source>
</evidence>
<dbReference type="Pfam" id="PF00015">
    <property type="entry name" value="MCPsignal"/>
    <property type="match status" value="1"/>
</dbReference>
<reference evidence="9" key="2">
    <citation type="submission" date="2020-09" db="EMBL/GenBank/DDBJ databases">
        <authorList>
            <person name="Sun Q."/>
            <person name="Zhou Y."/>
        </authorList>
    </citation>
    <scope>NUCLEOTIDE SEQUENCE</scope>
    <source>
        <strain evidence="9">CGMCC 1.15095</strain>
    </source>
</reference>
<organism evidence="9 10">
    <name type="scientific">Novosphingobium endophyticum</name>
    <dbReference type="NCBI Taxonomy" id="1955250"/>
    <lineage>
        <taxon>Bacteria</taxon>
        <taxon>Pseudomonadati</taxon>
        <taxon>Pseudomonadota</taxon>
        <taxon>Alphaproteobacteria</taxon>
        <taxon>Sphingomonadales</taxon>
        <taxon>Sphingomonadaceae</taxon>
        <taxon>Novosphingobium</taxon>
    </lineage>
</organism>
<evidence type="ECO:0000256" key="3">
    <source>
        <dbReference type="ARBA" id="ARBA00029447"/>
    </source>
</evidence>
<dbReference type="Proteomes" id="UP000608154">
    <property type="component" value="Unassembled WGS sequence"/>
</dbReference>
<evidence type="ECO:0000259" key="8">
    <source>
        <dbReference type="PROSITE" id="PS50885"/>
    </source>
</evidence>
<dbReference type="AlphaFoldDB" id="A0A916TTE9"/>
<dbReference type="PRINTS" id="PR00260">
    <property type="entry name" value="CHEMTRNSDUCR"/>
</dbReference>
<dbReference type="PROSITE" id="PS50111">
    <property type="entry name" value="CHEMOTAXIS_TRANSDUC_2"/>
    <property type="match status" value="1"/>
</dbReference>
<evidence type="ECO:0000256" key="4">
    <source>
        <dbReference type="PROSITE-ProRule" id="PRU00284"/>
    </source>
</evidence>
<dbReference type="InterPro" id="IPR051310">
    <property type="entry name" value="MCP_chemotaxis"/>
</dbReference>
<feature type="domain" description="HAMP" evidence="8">
    <location>
        <begin position="331"/>
        <end position="384"/>
    </location>
</feature>
<dbReference type="PROSITE" id="PS50885">
    <property type="entry name" value="HAMP"/>
    <property type="match status" value="2"/>
</dbReference>
<dbReference type="PANTHER" id="PTHR43531">
    <property type="entry name" value="PROTEIN ICFG"/>
    <property type="match status" value="1"/>
</dbReference>
<protein>
    <recommendedName>
        <fullName evidence="11">Methyl-accepting chemotaxis protein</fullName>
    </recommendedName>
</protein>
<dbReference type="GO" id="GO:0016020">
    <property type="term" value="C:membrane"/>
    <property type="evidence" value="ECO:0007669"/>
    <property type="project" value="UniProtKB-SubCell"/>
</dbReference>
<dbReference type="InterPro" id="IPR013587">
    <property type="entry name" value="Nitrate/nitrite_sensing"/>
</dbReference>
<keyword evidence="10" id="KW-1185">Reference proteome</keyword>
<accession>A0A916TTE9</accession>
<dbReference type="EMBL" id="BMHK01000015">
    <property type="protein sequence ID" value="GGC04754.1"/>
    <property type="molecule type" value="Genomic_DNA"/>
</dbReference>
<evidence type="ECO:0000256" key="6">
    <source>
        <dbReference type="SAM" id="Phobius"/>
    </source>
</evidence>